<protein>
    <submittedName>
        <fullName evidence="1">Uncharacterized protein</fullName>
    </submittedName>
</protein>
<dbReference type="Proteomes" id="UP001147760">
    <property type="component" value="Unassembled WGS sequence"/>
</dbReference>
<reference evidence="1" key="1">
    <citation type="submission" date="2022-12" db="EMBL/GenBank/DDBJ databases">
        <authorList>
            <person name="Petersen C."/>
        </authorList>
    </citation>
    <scope>NUCLEOTIDE SEQUENCE</scope>
    <source>
        <strain evidence="1">IBT 17660</strain>
    </source>
</reference>
<accession>A0A9W9WTP7</accession>
<dbReference type="EMBL" id="JAPWDO010000004">
    <property type="protein sequence ID" value="KAJ5473087.1"/>
    <property type="molecule type" value="Genomic_DNA"/>
</dbReference>
<proteinExistence type="predicted"/>
<comment type="caution">
    <text evidence="1">The sequence shown here is derived from an EMBL/GenBank/DDBJ whole genome shotgun (WGS) entry which is preliminary data.</text>
</comment>
<reference evidence="1" key="2">
    <citation type="journal article" date="2023" name="IMA Fungus">
        <title>Comparative genomic study of the Penicillium genus elucidates a diverse pangenome and 15 lateral gene transfer events.</title>
        <authorList>
            <person name="Petersen C."/>
            <person name="Sorensen T."/>
            <person name="Nielsen M.R."/>
            <person name="Sondergaard T.E."/>
            <person name="Sorensen J.L."/>
            <person name="Fitzpatrick D.A."/>
            <person name="Frisvad J.C."/>
            <person name="Nielsen K.L."/>
        </authorList>
    </citation>
    <scope>NUCLEOTIDE SEQUENCE</scope>
    <source>
        <strain evidence="1">IBT 17660</strain>
    </source>
</reference>
<evidence type="ECO:0000313" key="1">
    <source>
        <dbReference type="EMBL" id="KAJ5473087.1"/>
    </source>
</evidence>
<gene>
    <name evidence="1" type="ORF">N7530_007088</name>
</gene>
<organism evidence="1 2">
    <name type="scientific">Penicillium desertorum</name>
    <dbReference type="NCBI Taxonomy" id="1303715"/>
    <lineage>
        <taxon>Eukaryota</taxon>
        <taxon>Fungi</taxon>
        <taxon>Dikarya</taxon>
        <taxon>Ascomycota</taxon>
        <taxon>Pezizomycotina</taxon>
        <taxon>Eurotiomycetes</taxon>
        <taxon>Eurotiomycetidae</taxon>
        <taxon>Eurotiales</taxon>
        <taxon>Aspergillaceae</taxon>
        <taxon>Penicillium</taxon>
    </lineage>
</organism>
<dbReference type="OrthoDB" id="4311059at2759"/>
<dbReference type="AlphaFoldDB" id="A0A9W9WTP7"/>
<name>A0A9W9WTP7_9EURO</name>
<keyword evidence="2" id="KW-1185">Reference proteome</keyword>
<sequence length="90" mass="10463">MNHIAIDPDLYAPDSTYSPDDWQSETTSIRSSIYRGLMDNGRRSLDDIQHSLIVLYISIAFEERILTHLYSIPSDEQQFETYEAGYIFQP</sequence>
<evidence type="ECO:0000313" key="2">
    <source>
        <dbReference type="Proteomes" id="UP001147760"/>
    </source>
</evidence>